<accession>A0A1C6VVT4</accession>
<dbReference type="PANTHER" id="PTHR35010">
    <property type="entry name" value="BLL4672 PROTEIN-RELATED"/>
    <property type="match status" value="1"/>
</dbReference>
<dbReference type="PANTHER" id="PTHR35010:SF2">
    <property type="entry name" value="BLL4672 PROTEIN"/>
    <property type="match status" value="1"/>
</dbReference>
<dbReference type="Gene3D" id="3.30.450.180">
    <property type="match status" value="1"/>
</dbReference>
<feature type="domain" description="HTH cro/C1-type" evidence="2">
    <location>
        <begin position="48"/>
        <end position="99"/>
    </location>
</feature>
<dbReference type="CDD" id="cd00093">
    <property type="entry name" value="HTH_XRE"/>
    <property type="match status" value="1"/>
</dbReference>
<feature type="region of interest" description="Disordered" evidence="1">
    <location>
        <begin position="302"/>
        <end position="329"/>
    </location>
</feature>
<evidence type="ECO:0000313" key="3">
    <source>
        <dbReference type="EMBL" id="SCL70342.1"/>
    </source>
</evidence>
<dbReference type="EMBL" id="FMIC01000002">
    <property type="protein sequence ID" value="SCL70342.1"/>
    <property type="molecule type" value="Genomic_DNA"/>
</dbReference>
<dbReference type="Pfam" id="PF17765">
    <property type="entry name" value="MLTR_LBD"/>
    <property type="match status" value="1"/>
</dbReference>
<dbReference type="PROSITE" id="PS50943">
    <property type="entry name" value="HTH_CROC1"/>
    <property type="match status" value="1"/>
</dbReference>
<dbReference type="RefSeq" id="WP_281186139.1">
    <property type="nucleotide sequence ID" value="NZ_FMIC01000002.1"/>
</dbReference>
<dbReference type="SUPFAM" id="SSF47413">
    <property type="entry name" value="lambda repressor-like DNA-binding domains"/>
    <property type="match status" value="1"/>
</dbReference>
<dbReference type="AlphaFoldDB" id="A0A1C6VVT4"/>
<protein>
    <submittedName>
        <fullName evidence="3">Helix-turn-helix domain-containing protein</fullName>
    </submittedName>
</protein>
<sequence>MPDPPCLPHGRRTVEDVDNRDEVRDFLITRRERLTPEQAGVPFFGGKRRVKGLRREEVAMLAGISTDYYTRLERGNLAGVSHSVLEALFRALQLDEAERTHLFNLADTANAIGRAVTGRPPRRPTSRTIVRQGVQRILDTINAPAYARNGCLDVLAMNRLGHALYADAVGTGATFNLARHLFLDLRSQDFYREWETVAADCVAALRTQAGRTPYDRGLTDLIGELSTRSAHFRTWWATHNVRLHHTATKTMHHAIAGDLELTGEALQLPGDPDLTIVTYTFEPTGPTAQALAFLSTWCTPEASGRTTGSGRGTAHPGSRLPQDPGVDTP</sequence>
<reference evidence="3 4" key="1">
    <citation type="submission" date="2016-06" db="EMBL/GenBank/DDBJ databases">
        <authorList>
            <person name="Kjaerup R.B."/>
            <person name="Dalgaard T.S."/>
            <person name="Juul-Madsen H.R."/>
        </authorList>
    </citation>
    <scope>NUCLEOTIDE SEQUENCE [LARGE SCALE GENOMIC DNA]</scope>
    <source>
        <strain evidence="3 4">DSM 43363</strain>
    </source>
</reference>
<proteinExistence type="predicted"/>
<evidence type="ECO:0000256" key="1">
    <source>
        <dbReference type="SAM" id="MobiDB-lite"/>
    </source>
</evidence>
<evidence type="ECO:0000313" key="4">
    <source>
        <dbReference type="Proteomes" id="UP000199343"/>
    </source>
</evidence>
<dbReference type="GO" id="GO:0003677">
    <property type="term" value="F:DNA binding"/>
    <property type="evidence" value="ECO:0007669"/>
    <property type="project" value="InterPro"/>
</dbReference>
<evidence type="ECO:0000259" key="2">
    <source>
        <dbReference type="PROSITE" id="PS50943"/>
    </source>
</evidence>
<dbReference type="Gene3D" id="1.10.260.40">
    <property type="entry name" value="lambda repressor-like DNA-binding domains"/>
    <property type="match status" value="1"/>
</dbReference>
<gene>
    <name evidence="3" type="ORF">GA0070608_4307</name>
</gene>
<organism evidence="3 4">
    <name type="scientific">Micromonospora peucetia</name>
    <dbReference type="NCBI Taxonomy" id="47871"/>
    <lineage>
        <taxon>Bacteria</taxon>
        <taxon>Bacillati</taxon>
        <taxon>Actinomycetota</taxon>
        <taxon>Actinomycetes</taxon>
        <taxon>Micromonosporales</taxon>
        <taxon>Micromonosporaceae</taxon>
        <taxon>Micromonospora</taxon>
    </lineage>
</organism>
<dbReference type="InterPro" id="IPR041413">
    <property type="entry name" value="MLTR_LBD"/>
</dbReference>
<dbReference type="Pfam" id="PF13560">
    <property type="entry name" value="HTH_31"/>
    <property type="match status" value="1"/>
</dbReference>
<dbReference type="InterPro" id="IPR010982">
    <property type="entry name" value="Lambda_DNA-bd_dom_sf"/>
</dbReference>
<dbReference type="SMART" id="SM00530">
    <property type="entry name" value="HTH_XRE"/>
    <property type="match status" value="1"/>
</dbReference>
<name>A0A1C6VVT4_9ACTN</name>
<dbReference type="InterPro" id="IPR001387">
    <property type="entry name" value="Cro/C1-type_HTH"/>
</dbReference>
<dbReference type="Proteomes" id="UP000199343">
    <property type="component" value="Unassembled WGS sequence"/>
</dbReference>